<evidence type="ECO:0000313" key="3">
    <source>
        <dbReference type="Proteomes" id="UP001596045"/>
    </source>
</evidence>
<name>A0ABW0M3T7_9BURK</name>
<feature type="domain" description="Cyanovirin-N" evidence="1">
    <location>
        <begin position="102"/>
        <end position="229"/>
    </location>
</feature>
<evidence type="ECO:0000313" key="2">
    <source>
        <dbReference type="EMBL" id="MFC5472799.1"/>
    </source>
</evidence>
<organism evidence="2 3">
    <name type="scientific">Paraherbaspirillum soli</name>
    <dbReference type="NCBI Taxonomy" id="631222"/>
    <lineage>
        <taxon>Bacteria</taxon>
        <taxon>Pseudomonadati</taxon>
        <taxon>Pseudomonadota</taxon>
        <taxon>Betaproteobacteria</taxon>
        <taxon>Burkholderiales</taxon>
        <taxon>Oxalobacteraceae</taxon>
        <taxon>Paraherbaspirillum</taxon>
    </lineage>
</organism>
<dbReference type="RefSeq" id="WP_378994646.1">
    <property type="nucleotide sequence ID" value="NZ_JBHSMT010000006.1"/>
</dbReference>
<dbReference type="InterPro" id="IPR011058">
    <property type="entry name" value="Cyanovirin-N"/>
</dbReference>
<dbReference type="EMBL" id="JBHSMT010000006">
    <property type="protein sequence ID" value="MFC5472799.1"/>
    <property type="molecule type" value="Genomic_DNA"/>
</dbReference>
<keyword evidence="3" id="KW-1185">Reference proteome</keyword>
<dbReference type="InterPro" id="IPR036673">
    <property type="entry name" value="Cyanovirin-N_sf"/>
</dbReference>
<dbReference type="SUPFAM" id="SSF51322">
    <property type="entry name" value="Cyanovirin-N"/>
    <property type="match status" value="2"/>
</dbReference>
<reference evidence="3" key="1">
    <citation type="journal article" date="2019" name="Int. J. Syst. Evol. Microbiol.">
        <title>The Global Catalogue of Microorganisms (GCM) 10K type strain sequencing project: providing services to taxonomists for standard genome sequencing and annotation.</title>
        <authorList>
            <consortium name="The Broad Institute Genomics Platform"/>
            <consortium name="The Broad Institute Genome Sequencing Center for Infectious Disease"/>
            <person name="Wu L."/>
            <person name="Ma J."/>
        </authorList>
    </citation>
    <scope>NUCLEOTIDE SEQUENCE [LARGE SCALE GENOMIC DNA]</scope>
    <source>
        <strain evidence="3">JCM 17066</strain>
    </source>
</reference>
<dbReference type="Proteomes" id="UP001596045">
    <property type="component" value="Unassembled WGS sequence"/>
</dbReference>
<proteinExistence type="predicted"/>
<evidence type="ECO:0000259" key="1">
    <source>
        <dbReference type="Pfam" id="PF08881"/>
    </source>
</evidence>
<dbReference type="Pfam" id="PF08881">
    <property type="entry name" value="CVNH"/>
    <property type="match status" value="1"/>
</dbReference>
<gene>
    <name evidence="2" type="ORF">ACFPM8_02400</name>
</gene>
<sequence>MLSAALVVSSAQAQGRWGLPAGSYQESCRDIVILEDGTYGTKLEATCDQSNGREIRSALPLPCNADIANIEGRLVCEERRGGYGRLYPPMQPRAQRLPEGSYQKSCRDIVIQDDRSYGPRLEATCGKSNGGQQRSSLPLPCNGGIANMDGRLVCEGQGAYRDNRYPSARQGPRLPEGSYQQSCKDIEIRNGPYGPELEATCGKSNGQQQRSSLRLPCRGGVGNIEGNLVCEGGR</sequence>
<dbReference type="Gene3D" id="2.30.60.10">
    <property type="entry name" value="Cyanovirin-N"/>
    <property type="match status" value="3"/>
</dbReference>
<protein>
    <submittedName>
        <fullName evidence="2">CVNH domain-containing protein</fullName>
    </submittedName>
</protein>
<accession>A0ABW0M3T7</accession>
<comment type="caution">
    <text evidence="2">The sequence shown here is derived from an EMBL/GenBank/DDBJ whole genome shotgun (WGS) entry which is preliminary data.</text>
</comment>